<feature type="non-terminal residue" evidence="1">
    <location>
        <position position="183"/>
    </location>
</feature>
<dbReference type="AlphaFoldDB" id="A0A3B1AJ88"/>
<accession>A0A3B1AJ88</accession>
<gene>
    <name evidence="1" type="ORF">MNBD_GAMMA21-200</name>
</gene>
<organism evidence="1">
    <name type="scientific">hydrothermal vent metagenome</name>
    <dbReference type="NCBI Taxonomy" id="652676"/>
    <lineage>
        <taxon>unclassified sequences</taxon>
        <taxon>metagenomes</taxon>
        <taxon>ecological metagenomes</taxon>
    </lineage>
</organism>
<protein>
    <submittedName>
        <fullName evidence="1">Ortholog of Bordetella pertussis (BX470248) BP2101</fullName>
    </submittedName>
</protein>
<reference evidence="1" key="1">
    <citation type="submission" date="2018-06" db="EMBL/GenBank/DDBJ databases">
        <authorList>
            <person name="Zhirakovskaya E."/>
        </authorList>
    </citation>
    <scope>NUCLEOTIDE SEQUENCE</scope>
</reference>
<dbReference type="EMBL" id="UOFR01000023">
    <property type="protein sequence ID" value="VAW93934.1"/>
    <property type="molecule type" value="Genomic_DNA"/>
</dbReference>
<sequence length="183" mass="20335">MKKMTDAELKKKLGDYTAPIGLYGKTKDMTFLGKVTCHIDQLEAGSWQEIVLDYEVGSSGIADGAWLKATFKFYSDWALFQTTDPSAANYVSAEYQAGPCAEGQGPATVQSLKVRFDQKGHERPFQKAVIVDTVDGYVKPGDHIIIRLGDRRFGGPGTRIQTFVEKGFRFRCYVDPLGTSRFC</sequence>
<name>A0A3B1AJ88_9ZZZZ</name>
<evidence type="ECO:0000313" key="1">
    <source>
        <dbReference type="EMBL" id="VAW93934.1"/>
    </source>
</evidence>
<proteinExistence type="predicted"/>